<dbReference type="PANTHER" id="PTHR37019:SF1">
    <property type="entry name" value="EXPERA DOMAIN-CONTAINING PROTEIN"/>
    <property type="match status" value="1"/>
</dbReference>
<evidence type="ECO:0000313" key="3">
    <source>
        <dbReference type="EMBL" id="KAH7141444.1"/>
    </source>
</evidence>
<dbReference type="PANTHER" id="PTHR37019">
    <property type="entry name" value="CHROMOSOME 1, WHOLE GENOME SHOTGUN SEQUENCE"/>
    <property type="match status" value="1"/>
</dbReference>
<evidence type="ECO:0000313" key="4">
    <source>
        <dbReference type="Proteomes" id="UP000717696"/>
    </source>
</evidence>
<keyword evidence="4" id="KW-1185">Reference proteome</keyword>
<reference evidence="3" key="1">
    <citation type="journal article" date="2021" name="Nat. Commun.">
        <title>Genetic determinants of endophytism in the Arabidopsis root mycobiome.</title>
        <authorList>
            <person name="Mesny F."/>
            <person name="Miyauchi S."/>
            <person name="Thiergart T."/>
            <person name="Pickel B."/>
            <person name="Atanasova L."/>
            <person name="Karlsson M."/>
            <person name="Huettel B."/>
            <person name="Barry K.W."/>
            <person name="Haridas S."/>
            <person name="Chen C."/>
            <person name="Bauer D."/>
            <person name="Andreopoulos W."/>
            <person name="Pangilinan J."/>
            <person name="LaButti K."/>
            <person name="Riley R."/>
            <person name="Lipzen A."/>
            <person name="Clum A."/>
            <person name="Drula E."/>
            <person name="Henrissat B."/>
            <person name="Kohler A."/>
            <person name="Grigoriev I.V."/>
            <person name="Martin F.M."/>
            <person name="Hacquard S."/>
        </authorList>
    </citation>
    <scope>NUCLEOTIDE SEQUENCE</scope>
    <source>
        <strain evidence="3">MPI-CAGE-AT-0021</strain>
    </source>
</reference>
<keyword evidence="1" id="KW-1133">Transmembrane helix</keyword>
<evidence type="ECO:0000256" key="1">
    <source>
        <dbReference type="SAM" id="Phobius"/>
    </source>
</evidence>
<protein>
    <recommendedName>
        <fullName evidence="2">DUF7704 domain-containing protein</fullName>
    </recommendedName>
</protein>
<keyword evidence="1" id="KW-0472">Membrane</keyword>
<dbReference type="Pfam" id="PF24803">
    <property type="entry name" value="DUF7704"/>
    <property type="match status" value="1"/>
</dbReference>
<name>A0A9P9EL10_9HYPO</name>
<dbReference type="Proteomes" id="UP000717696">
    <property type="component" value="Unassembled WGS sequence"/>
</dbReference>
<keyword evidence="1" id="KW-0812">Transmembrane</keyword>
<evidence type="ECO:0000259" key="2">
    <source>
        <dbReference type="Pfam" id="PF24803"/>
    </source>
</evidence>
<feature type="transmembrane region" description="Helical" evidence="1">
    <location>
        <begin position="52"/>
        <end position="74"/>
    </location>
</feature>
<proteinExistence type="predicted"/>
<feature type="domain" description="DUF7704" evidence="2">
    <location>
        <begin position="6"/>
        <end position="139"/>
    </location>
</feature>
<comment type="caution">
    <text evidence="3">The sequence shown here is derived from an EMBL/GenBank/DDBJ whole genome shotgun (WGS) entry which is preliminary data.</text>
</comment>
<sequence length="141" mass="15955">MAPLNIPLVYRALFLYYEPFVAFLGAGIVHFTPAKFLNTMSSNAKYAPDNKVIYDQLAATYFLIAFNNAVVLRVTNDIQVWRAMQIGMLLCDVLHLYGSRITLGSLVFWDPRSWRREDWVNMGSLCGPAAIRLAFLAGVQF</sequence>
<gene>
    <name evidence="3" type="ORF">B0J13DRAFT_556847</name>
</gene>
<feature type="transmembrane region" description="Helical" evidence="1">
    <location>
        <begin position="12"/>
        <end position="32"/>
    </location>
</feature>
<organism evidence="3 4">
    <name type="scientific">Dactylonectria estremocensis</name>
    <dbReference type="NCBI Taxonomy" id="1079267"/>
    <lineage>
        <taxon>Eukaryota</taxon>
        <taxon>Fungi</taxon>
        <taxon>Dikarya</taxon>
        <taxon>Ascomycota</taxon>
        <taxon>Pezizomycotina</taxon>
        <taxon>Sordariomycetes</taxon>
        <taxon>Hypocreomycetidae</taxon>
        <taxon>Hypocreales</taxon>
        <taxon>Nectriaceae</taxon>
        <taxon>Dactylonectria</taxon>
    </lineage>
</organism>
<dbReference type="InterPro" id="IPR056121">
    <property type="entry name" value="DUF7704"/>
</dbReference>
<dbReference type="EMBL" id="JAGMUU010000012">
    <property type="protein sequence ID" value="KAH7141444.1"/>
    <property type="molecule type" value="Genomic_DNA"/>
</dbReference>
<dbReference type="OrthoDB" id="3587182at2759"/>
<dbReference type="AlphaFoldDB" id="A0A9P9EL10"/>
<accession>A0A9P9EL10</accession>